<accession>A0A2S2P1C5</accession>
<gene>
    <name evidence="3" type="primary">ATF7IP_1</name>
    <name evidence="3" type="ORF">g.14706</name>
</gene>
<sequence length="892" mass="98964">MPSETIDEITEQQVSTVEEDSLKQSKPDLSNNEFPEYVPKESKSIPPQNELTNGLKRSLPDGVESDKKKKIRLEDSENENELKDTSKKDTKTNNIEVLMDRVDLISENQNQENTISKSNVSNEINLSFKTLNHDNSGIDNKDCKKNSPDKNNLSIDISKNIENKTTDTSSINNCECIGNSEATEKNCNNKLVENDIITSKGISDLNRSSSSEKLVVIENNEHENENVVNDKPVTENIVKDSTVTECNLNYSNNKIPGIENIVNSKKNGIKLLPLLENSVQSLIKITEDTKNIESHPCDNNTIANTEVDIHINGNNQDYEVIDSDTSSDISSSDVPDLPENLNEIITGVHQISKESFPQLLKLFSKKQVTYDQFDSLCTQKIIEIMTERLYWGKDRYELQLLKEREKHWRTKYYSLNRQFKEIKTIVNIHKLDLKTNEYAKPHIVTRTVGLQAVLCPKKEGSMKLPKLSIPLSKPVNGSVSIISDDEDNVISLNKVDSAKASTSKIQNTTPKKQKPPLTTKSNSPVVSPSKTVSAAKSLNSVNIDTATIDLTGNDDVIEVPNIINLEEPISVLHHQSPVISPAQLNNNLPKTITYVELPSHPTSSSNFIMRTASGSPKRTTVSNKDTINTSDPKSKNLKPYLIDVSHVDPVLVQPCTVTYTTQRVPASQISGTLQPMATSPYSPRQITMSQLSASLKPLTTAYTTCQLPVSHIPGSLPQTSPGTSFTACRLPISIHAIPPPLTSTEHSLTGSLLSRPPPPAIPILEHPAPLPPIPNQRSLTSWKKLPPAPKVSVSKTVESQIPQALVVSWNMSLNKTIADISNYEIFAYQEVPNQTPHIDLWRRVGQVNALPLPMACSLTQFANGEKYHFAVRAVDIYTRVGPFSIPQSMYFD</sequence>
<dbReference type="GO" id="GO:0005667">
    <property type="term" value="C:transcription regulator complex"/>
    <property type="evidence" value="ECO:0007669"/>
    <property type="project" value="TreeGrafter"/>
</dbReference>
<dbReference type="InterPro" id="IPR026085">
    <property type="entry name" value="ATF7-int"/>
</dbReference>
<name>A0A2S2P1C5_SCHGA</name>
<feature type="compositionally biased region" description="Polar residues" evidence="1">
    <location>
        <begin position="521"/>
        <end position="531"/>
    </location>
</feature>
<reference evidence="3" key="1">
    <citation type="submission" date="2018-04" db="EMBL/GenBank/DDBJ databases">
        <title>Transcriptome of Schizaphis graminum biotype I.</title>
        <authorList>
            <person name="Scully E.D."/>
            <person name="Geib S.M."/>
            <person name="Palmer N.A."/>
            <person name="Koch K."/>
            <person name="Bradshaw J."/>
            <person name="Heng-Moss T."/>
            <person name="Sarath G."/>
        </authorList>
    </citation>
    <scope>NUCLEOTIDE SEQUENCE</scope>
</reference>
<feature type="compositionally biased region" description="Acidic residues" evidence="1">
    <location>
        <begin position="1"/>
        <end position="10"/>
    </location>
</feature>
<feature type="compositionally biased region" description="Polar residues" evidence="1">
    <location>
        <begin position="605"/>
        <end position="631"/>
    </location>
</feature>
<feature type="region of interest" description="Disordered" evidence="1">
    <location>
        <begin position="605"/>
        <end position="632"/>
    </location>
</feature>
<feature type="region of interest" description="Disordered" evidence="1">
    <location>
        <begin position="500"/>
        <end position="531"/>
    </location>
</feature>
<feature type="compositionally biased region" description="Basic and acidic residues" evidence="1">
    <location>
        <begin position="64"/>
        <end position="88"/>
    </location>
</feature>
<evidence type="ECO:0000256" key="1">
    <source>
        <dbReference type="SAM" id="MobiDB-lite"/>
    </source>
</evidence>
<dbReference type="GO" id="GO:0005634">
    <property type="term" value="C:nucleus"/>
    <property type="evidence" value="ECO:0007669"/>
    <property type="project" value="TreeGrafter"/>
</dbReference>
<dbReference type="GO" id="GO:0003712">
    <property type="term" value="F:transcription coregulator activity"/>
    <property type="evidence" value="ECO:0007669"/>
    <property type="project" value="TreeGrafter"/>
</dbReference>
<dbReference type="EMBL" id="GGMR01010644">
    <property type="protein sequence ID" value="MBY23263.1"/>
    <property type="molecule type" value="Transcribed_RNA"/>
</dbReference>
<dbReference type="GO" id="GO:0006355">
    <property type="term" value="P:regulation of DNA-templated transcription"/>
    <property type="evidence" value="ECO:0007669"/>
    <property type="project" value="TreeGrafter"/>
</dbReference>
<evidence type="ECO:0000259" key="2">
    <source>
        <dbReference type="Pfam" id="PF16794"/>
    </source>
</evidence>
<organism evidence="3">
    <name type="scientific">Schizaphis graminum</name>
    <name type="common">Green bug aphid</name>
    <dbReference type="NCBI Taxonomy" id="13262"/>
    <lineage>
        <taxon>Eukaryota</taxon>
        <taxon>Metazoa</taxon>
        <taxon>Ecdysozoa</taxon>
        <taxon>Arthropoda</taxon>
        <taxon>Hexapoda</taxon>
        <taxon>Insecta</taxon>
        <taxon>Pterygota</taxon>
        <taxon>Neoptera</taxon>
        <taxon>Paraneoptera</taxon>
        <taxon>Hemiptera</taxon>
        <taxon>Sternorrhyncha</taxon>
        <taxon>Aphidomorpha</taxon>
        <taxon>Aphidoidea</taxon>
        <taxon>Aphididae</taxon>
        <taxon>Aphidini</taxon>
        <taxon>Schizaphis</taxon>
    </lineage>
</organism>
<dbReference type="InterPro" id="IPR056565">
    <property type="entry name" value="Fn3_ATF7IP"/>
</dbReference>
<dbReference type="AlphaFoldDB" id="A0A2S2P1C5"/>
<feature type="region of interest" description="Disordered" evidence="1">
    <location>
        <begin position="1"/>
        <end position="88"/>
    </location>
</feature>
<dbReference type="Gene3D" id="2.60.40.10">
    <property type="entry name" value="Immunoglobulins"/>
    <property type="match status" value="1"/>
</dbReference>
<dbReference type="PANTHER" id="PTHR23210">
    <property type="entry name" value="ACTIVATING TRANSCRIPTION FACTOR 7 INTERACTING PROTEIN"/>
    <property type="match status" value="1"/>
</dbReference>
<dbReference type="PANTHER" id="PTHR23210:SF26">
    <property type="entry name" value="ACTIVATING TRANSCRIPTION FACTOR 7-INTERACTING PROTEIN 1"/>
    <property type="match status" value="1"/>
</dbReference>
<protein>
    <submittedName>
        <fullName evidence="3">Activating transcription factor 7-interacting protein 1</fullName>
    </submittedName>
</protein>
<feature type="domain" description="Activating transcription factor 7-interacting protein Fn3" evidence="2">
    <location>
        <begin position="785"/>
        <end position="887"/>
    </location>
</feature>
<proteinExistence type="predicted"/>
<evidence type="ECO:0000313" key="3">
    <source>
        <dbReference type="EMBL" id="MBY23263.1"/>
    </source>
</evidence>
<dbReference type="InterPro" id="IPR013783">
    <property type="entry name" value="Ig-like_fold"/>
</dbReference>
<dbReference type="Pfam" id="PF16794">
    <property type="entry name" value="fn3_4"/>
    <property type="match status" value="1"/>
</dbReference>